<dbReference type="Proteomes" id="UP001139103">
    <property type="component" value="Unassembled WGS sequence"/>
</dbReference>
<protein>
    <submittedName>
        <fullName evidence="3">Uncharacterized protein</fullName>
    </submittedName>
</protein>
<gene>
    <name evidence="3" type="ORF">LOC68_16835</name>
</gene>
<name>A0A9X1MPM7_9BACT</name>
<dbReference type="RefSeq" id="WP_230220877.1">
    <property type="nucleotide sequence ID" value="NZ_JAJKFT010000010.1"/>
</dbReference>
<comment type="caution">
    <text evidence="3">The sequence shown here is derived from an EMBL/GenBank/DDBJ whole genome shotgun (WGS) entry which is preliminary data.</text>
</comment>
<evidence type="ECO:0000256" key="2">
    <source>
        <dbReference type="SAM" id="Phobius"/>
    </source>
</evidence>
<feature type="transmembrane region" description="Helical" evidence="2">
    <location>
        <begin position="179"/>
        <end position="212"/>
    </location>
</feature>
<evidence type="ECO:0000313" key="3">
    <source>
        <dbReference type="EMBL" id="MCC9630060.1"/>
    </source>
</evidence>
<organism evidence="3 4">
    <name type="scientific">Blastopirellula sediminis</name>
    <dbReference type="NCBI Taxonomy" id="2894196"/>
    <lineage>
        <taxon>Bacteria</taxon>
        <taxon>Pseudomonadati</taxon>
        <taxon>Planctomycetota</taxon>
        <taxon>Planctomycetia</taxon>
        <taxon>Pirellulales</taxon>
        <taxon>Pirellulaceae</taxon>
        <taxon>Blastopirellula</taxon>
    </lineage>
</organism>
<keyword evidence="4" id="KW-1185">Reference proteome</keyword>
<keyword evidence="2" id="KW-1133">Transmembrane helix</keyword>
<dbReference type="Gene3D" id="2.20.28.160">
    <property type="match status" value="1"/>
</dbReference>
<evidence type="ECO:0000313" key="4">
    <source>
        <dbReference type="Proteomes" id="UP001139103"/>
    </source>
</evidence>
<dbReference type="EMBL" id="JAJKFT010000010">
    <property type="protein sequence ID" value="MCC9630060.1"/>
    <property type="molecule type" value="Genomic_DNA"/>
</dbReference>
<feature type="transmembrane region" description="Helical" evidence="2">
    <location>
        <begin position="105"/>
        <end position="136"/>
    </location>
</feature>
<keyword evidence="2" id="KW-0472">Membrane</keyword>
<feature type="transmembrane region" description="Helical" evidence="2">
    <location>
        <begin position="148"/>
        <end position="173"/>
    </location>
</feature>
<proteinExistence type="predicted"/>
<dbReference type="AlphaFoldDB" id="A0A9X1MPM7"/>
<keyword evidence="2" id="KW-0812">Transmembrane</keyword>
<accession>A0A9X1MPM7</accession>
<feature type="region of interest" description="Disordered" evidence="1">
    <location>
        <begin position="41"/>
        <end position="69"/>
    </location>
</feature>
<sequence>MPIEFACQVCKQQIRVPDGNEGKRTKCPHCSAVQPIPGGAPPSGGNLFSDPNPYNPPADQSSSLFPDSVTAPPAGESNPFASPYASSSSSAYSMSGGFEEAKKKVAIPAIVCMSLLGIILALMLLGLVANVVMIAANNNNIQRDPAELIGNLIGSGLVIAFNAFTLFSLYNAVQLRNYALAWTGFILALLPCSSSLCCIFVMPFAIWGMVVISDAEVQRQFQG</sequence>
<evidence type="ECO:0000256" key="1">
    <source>
        <dbReference type="SAM" id="MobiDB-lite"/>
    </source>
</evidence>
<reference evidence="3" key="1">
    <citation type="submission" date="2021-11" db="EMBL/GenBank/DDBJ databases">
        <title>Genome sequence.</title>
        <authorList>
            <person name="Sun Q."/>
        </authorList>
    </citation>
    <scope>NUCLEOTIDE SEQUENCE</scope>
    <source>
        <strain evidence="3">JC732</strain>
    </source>
</reference>